<dbReference type="EMBL" id="FQVL01000004">
    <property type="protein sequence ID" value="SHE86604.1"/>
    <property type="molecule type" value="Genomic_DNA"/>
</dbReference>
<dbReference type="OrthoDB" id="9811532at2"/>
<dbReference type="AlphaFoldDB" id="A0A1M4WZG5"/>
<keyword evidence="3" id="KW-1185">Reference proteome</keyword>
<dbReference type="Gene3D" id="3.10.290.10">
    <property type="entry name" value="RNA-binding S4 domain"/>
    <property type="match status" value="1"/>
</dbReference>
<dbReference type="RefSeq" id="WP_073154449.1">
    <property type="nucleotide sequence ID" value="NZ_FQVL01000004.1"/>
</dbReference>
<dbReference type="PROSITE" id="PS50889">
    <property type="entry name" value="S4"/>
    <property type="match status" value="1"/>
</dbReference>
<proteinExistence type="predicted"/>
<gene>
    <name evidence="2" type="ORF">SAMN05444392_10447</name>
</gene>
<dbReference type="SUPFAM" id="SSF55174">
    <property type="entry name" value="Alpha-L RNA-binding motif"/>
    <property type="match status" value="1"/>
</dbReference>
<keyword evidence="1" id="KW-0694">RNA-binding</keyword>
<accession>A0A1M4WZG5</accession>
<sequence length="73" mass="8297">MQRVVIQTSYITLGQFLKKIGVAQTGGEVKHLLSDQQVKVDRIVEDRRGRKLYPGANVEIRNTGSWIIVTEEE</sequence>
<evidence type="ECO:0000256" key="1">
    <source>
        <dbReference type="PROSITE-ProRule" id="PRU00182"/>
    </source>
</evidence>
<evidence type="ECO:0000313" key="2">
    <source>
        <dbReference type="EMBL" id="SHE86604.1"/>
    </source>
</evidence>
<reference evidence="2 3" key="1">
    <citation type="submission" date="2016-11" db="EMBL/GenBank/DDBJ databases">
        <authorList>
            <person name="Jaros S."/>
            <person name="Januszkiewicz K."/>
            <person name="Wedrychowicz H."/>
        </authorList>
    </citation>
    <scope>NUCLEOTIDE SEQUENCE [LARGE SCALE GENOMIC DNA]</scope>
    <source>
        <strain evidence="2 3">DSM 44666</strain>
    </source>
</reference>
<dbReference type="InterPro" id="IPR036986">
    <property type="entry name" value="S4_RNA-bd_sf"/>
</dbReference>
<dbReference type="Proteomes" id="UP000184476">
    <property type="component" value="Unassembled WGS sequence"/>
</dbReference>
<dbReference type="Pfam" id="PF13275">
    <property type="entry name" value="S4_2"/>
    <property type="match status" value="1"/>
</dbReference>
<dbReference type="STRING" id="112248.SAMN05444392_10447"/>
<name>A0A1M4WZG5_9BACL</name>
<dbReference type="GO" id="GO:0003723">
    <property type="term" value="F:RNA binding"/>
    <property type="evidence" value="ECO:0007669"/>
    <property type="project" value="UniProtKB-KW"/>
</dbReference>
<organism evidence="2 3">
    <name type="scientific">Seinonella peptonophila</name>
    <dbReference type="NCBI Taxonomy" id="112248"/>
    <lineage>
        <taxon>Bacteria</taxon>
        <taxon>Bacillati</taxon>
        <taxon>Bacillota</taxon>
        <taxon>Bacilli</taxon>
        <taxon>Bacillales</taxon>
        <taxon>Thermoactinomycetaceae</taxon>
        <taxon>Seinonella</taxon>
    </lineage>
</organism>
<evidence type="ECO:0000313" key="3">
    <source>
        <dbReference type="Proteomes" id="UP000184476"/>
    </source>
</evidence>
<protein>
    <submittedName>
        <fullName evidence="2">Ribosome-associated protein</fullName>
    </submittedName>
</protein>